<dbReference type="Proteomes" id="UP000189674">
    <property type="component" value="Chromosome"/>
</dbReference>
<organism evidence="1 2">
    <name type="scientific">Anaerohalosphaera lusitana</name>
    <dbReference type="NCBI Taxonomy" id="1936003"/>
    <lineage>
        <taxon>Bacteria</taxon>
        <taxon>Pseudomonadati</taxon>
        <taxon>Planctomycetota</taxon>
        <taxon>Phycisphaerae</taxon>
        <taxon>Sedimentisphaerales</taxon>
        <taxon>Anaerohalosphaeraceae</taxon>
        <taxon>Anaerohalosphaera</taxon>
    </lineage>
</organism>
<dbReference type="STRING" id="1936003.STSP2_00538"/>
<accession>A0A1U9NI42</accession>
<dbReference type="EMBL" id="CP019791">
    <property type="protein sequence ID" value="AQT67394.1"/>
    <property type="molecule type" value="Genomic_DNA"/>
</dbReference>
<dbReference type="AlphaFoldDB" id="A0A1U9NI42"/>
<protein>
    <submittedName>
        <fullName evidence="1">Uncharacterized protein</fullName>
    </submittedName>
</protein>
<keyword evidence="2" id="KW-1185">Reference proteome</keyword>
<sequence>MDTYLYLSVIPESLVMSMLGPEEFGTYLAVGTQKRSKEHAIFFELDKDFKSDYFDLDAAREKCKPHDNGEPKHSVYVSIYRVLEHIPLDAVKDIYLVTNDGRVLKLPQASVPSFDAKYHLYQELAPVHPLIASNLHPPDFRKFITDPSTGFSVPKICFVDLRLGDLAEDCNGSVRDLPYKNIEHLRDCLANLGKDKNTKTVDRIFPQHVPYRMVASGFYLGDQQNMLFYPFPTEEQFRDKYHDWWRSATLF</sequence>
<reference evidence="2" key="1">
    <citation type="submission" date="2017-02" db="EMBL/GenBank/DDBJ databases">
        <title>Comparative genomics and description of representatives of a novel lineage of planctomycetes thriving in anoxic sediments.</title>
        <authorList>
            <person name="Spring S."/>
            <person name="Bunk B."/>
            <person name="Sproer C."/>
        </authorList>
    </citation>
    <scope>NUCLEOTIDE SEQUENCE [LARGE SCALE GENOMIC DNA]</scope>
    <source>
        <strain evidence="2">ST-NAGAB-D1</strain>
    </source>
</reference>
<dbReference type="OrthoDB" id="1118320at2"/>
<dbReference type="KEGG" id="alus:STSP2_00538"/>
<gene>
    <name evidence="1" type="ORF">STSP2_00538</name>
</gene>
<name>A0A1U9NI42_9BACT</name>
<dbReference type="RefSeq" id="WP_146659603.1">
    <property type="nucleotide sequence ID" value="NZ_CP019791.1"/>
</dbReference>
<proteinExistence type="predicted"/>
<evidence type="ECO:0000313" key="2">
    <source>
        <dbReference type="Proteomes" id="UP000189674"/>
    </source>
</evidence>
<evidence type="ECO:0000313" key="1">
    <source>
        <dbReference type="EMBL" id="AQT67394.1"/>
    </source>
</evidence>